<protein>
    <submittedName>
        <fullName evidence="6">Selenium metabolism-associated LysR family transcriptional regulator</fullName>
    </submittedName>
</protein>
<evidence type="ECO:0000313" key="6">
    <source>
        <dbReference type="EMBL" id="XBX74076.1"/>
    </source>
</evidence>
<reference evidence="6" key="2">
    <citation type="submission" date="2024-06" db="EMBL/GenBank/DDBJ databases">
        <authorList>
            <person name="Petrova K.O."/>
            <person name="Toshchakov S.V."/>
            <person name="Boltjanskaja Y.V."/>
            <person name="Kevbrin V."/>
        </authorList>
    </citation>
    <scope>NUCLEOTIDE SEQUENCE</scope>
    <source>
        <strain evidence="6">Z-910T</strain>
    </source>
</reference>
<dbReference type="InterPro" id="IPR047788">
    <property type="entry name" value="LysR-like_Sec_metab"/>
</dbReference>
<comment type="similarity">
    <text evidence="1">Belongs to the LysR transcriptional regulatory family.</text>
</comment>
<evidence type="ECO:0000256" key="4">
    <source>
        <dbReference type="ARBA" id="ARBA00023163"/>
    </source>
</evidence>
<proteinExistence type="inferred from homology"/>
<dbReference type="PROSITE" id="PS50931">
    <property type="entry name" value="HTH_LYSR"/>
    <property type="match status" value="1"/>
</dbReference>
<sequence length="300" mass="34157">MNFHQLTVFVEVAKTKSFSKAADNLYLSQSTVSTHINNLEKDLGNILFDRIGRKAILTPLGKRLFFWAEQILALKNQALDSLYDNESLSGDINISASSVPAQFIVPKIVSNFRNHYPKIKYNVMQSSSKAVTKHLLEGVTDIAFTGEKHYTDNIAYFPLLNEQLVLITPKSIDLSSQVNIESLYNLDMVFRFSGSGTRENIFKVFKNSGLDANLLNIVGYFDNVQSITQCVKEGMASSIVSELALANIDKNYINIYTLKEFQEHQRWFYLAVHKKRTLSKVSKIFIAYIKEQYNSKRKDP</sequence>
<reference evidence="6" key="1">
    <citation type="journal article" date="2013" name="Extremophiles">
        <title>Proteinivorax tanatarense gen. nov., sp. nov., an anaerobic, haloalkaliphilic, proteolytic bacterium isolated from a decaying algal bloom, and proposal of Proteinivoraceae fam. nov.</title>
        <authorList>
            <person name="Kevbrin V."/>
            <person name="Boltyanskaya Y."/>
            <person name="Zhilina T."/>
            <person name="Kolganova T."/>
            <person name="Lavrentjeva E."/>
            <person name="Kuznetsov B."/>
        </authorList>
    </citation>
    <scope>NUCLEOTIDE SEQUENCE</scope>
    <source>
        <strain evidence="6">Z-910T</strain>
    </source>
</reference>
<dbReference type="PANTHER" id="PTHR30126">
    <property type="entry name" value="HTH-TYPE TRANSCRIPTIONAL REGULATOR"/>
    <property type="match status" value="1"/>
</dbReference>
<dbReference type="Gene3D" id="3.40.190.290">
    <property type="match status" value="1"/>
</dbReference>
<evidence type="ECO:0000259" key="5">
    <source>
        <dbReference type="PROSITE" id="PS50931"/>
    </source>
</evidence>
<dbReference type="SUPFAM" id="SSF46785">
    <property type="entry name" value="Winged helix' DNA-binding domain"/>
    <property type="match status" value="1"/>
</dbReference>
<accession>A0AAU7VJ89</accession>
<dbReference type="EMBL" id="CP158367">
    <property type="protein sequence ID" value="XBX74076.1"/>
    <property type="molecule type" value="Genomic_DNA"/>
</dbReference>
<dbReference type="InterPro" id="IPR000847">
    <property type="entry name" value="LysR_HTH_N"/>
</dbReference>
<dbReference type="Pfam" id="PF00126">
    <property type="entry name" value="HTH_1"/>
    <property type="match status" value="1"/>
</dbReference>
<dbReference type="PANTHER" id="PTHR30126:SF64">
    <property type="entry name" value="HTH-TYPE TRANSCRIPTIONAL REGULATOR CITR"/>
    <property type="match status" value="1"/>
</dbReference>
<dbReference type="RefSeq" id="WP_350342834.1">
    <property type="nucleotide sequence ID" value="NZ_CP158367.1"/>
</dbReference>
<keyword evidence="3" id="KW-0238">DNA-binding</keyword>
<gene>
    <name evidence="6" type="ORF">PRVXT_002098</name>
</gene>
<feature type="domain" description="HTH lysR-type" evidence="5">
    <location>
        <begin position="1"/>
        <end position="58"/>
    </location>
</feature>
<dbReference type="NCBIfam" id="NF040786">
    <property type="entry name" value="LysR_Sec_metab"/>
    <property type="match status" value="1"/>
</dbReference>
<dbReference type="Gene3D" id="1.10.10.10">
    <property type="entry name" value="Winged helix-like DNA-binding domain superfamily/Winged helix DNA-binding domain"/>
    <property type="match status" value="1"/>
</dbReference>
<dbReference type="InterPro" id="IPR036390">
    <property type="entry name" value="WH_DNA-bd_sf"/>
</dbReference>
<organism evidence="6">
    <name type="scientific">Proteinivorax tanatarense</name>
    <dbReference type="NCBI Taxonomy" id="1260629"/>
    <lineage>
        <taxon>Bacteria</taxon>
        <taxon>Bacillati</taxon>
        <taxon>Bacillota</taxon>
        <taxon>Clostridia</taxon>
        <taxon>Eubacteriales</taxon>
        <taxon>Proteinivoracaceae</taxon>
        <taxon>Proteinivorax</taxon>
    </lineage>
</organism>
<dbReference type="GO" id="GO:0003700">
    <property type="term" value="F:DNA-binding transcription factor activity"/>
    <property type="evidence" value="ECO:0007669"/>
    <property type="project" value="InterPro"/>
</dbReference>
<dbReference type="AlphaFoldDB" id="A0AAU7VJ89"/>
<dbReference type="GO" id="GO:0000976">
    <property type="term" value="F:transcription cis-regulatory region binding"/>
    <property type="evidence" value="ECO:0007669"/>
    <property type="project" value="TreeGrafter"/>
</dbReference>
<dbReference type="SUPFAM" id="SSF53850">
    <property type="entry name" value="Periplasmic binding protein-like II"/>
    <property type="match status" value="1"/>
</dbReference>
<dbReference type="FunFam" id="1.10.10.10:FF:000001">
    <property type="entry name" value="LysR family transcriptional regulator"/>
    <property type="match status" value="1"/>
</dbReference>
<dbReference type="InterPro" id="IPR036388">
    <property type="entry name" value="WH-like_DNA-bd_sf"/>
</dbReference>
<name>A0AAU7VJ89_9FIRM</name>
<evidence type="ECO:0000256" key="2">
    <source>
        <dbReference type="ARBA" id="ARBA00023015"/>
    </source>
</evidence>
<evidence type="ECO:0000256" key="1">
    <source>
        <dbReference type="ARBA" id="ARBA00009437"/>
    </source>
</evidence>
<dbReference type="InterPro" id="IPR005119">
    <property type="entry name" value="LysR_subst-bd"/>
</dbReference>
<dbReference type="PRINTS" id="PR00039">
    <property type="entry name" value="HTHLYSR"/>
</dbReference>
<dbReference type="Pfam" id="PF03466">
    <property type="entry name" value="LysR_substrate"/>
    <property type="match status" value="1"/>
</dbReference>
<keyword evidence="2" id="KW-0805">Transcription regulation</keyword>
<keyword evidence="4" id="KW-0804">Transcription</keyword>
<evidence type="ECO:0000256" key="3">
    <source>
        <dbReference type="ARBA" id="ARBA00023125"/>
    </source>
</evidence>